<dbReference type="Proteomes" id="UP000324222">
    <property type="component" value="Unassembled WGS sequence"/>
</dbReference>
<dbReference type="EMBL" id="VSRR010008169">
    <property type="protein sequence ID" value="MPC48224.1"/>
    <property type="molecule type" value="Genomic_DNA"/>
</dbReference>
<feature type="compositionally biased region" description="Basic and acidic residues" evidence="1">
    <location>
        <begin position="15"/>
        <end position="30"/>
    </location>
</feature>
<feature type="compositionally biased region" description="Low complexity" evidence="1">
    <location>
        <begin position="65"/>
        <end position="74"/>
    </location>
</feature>
<reference evidence="2 3" key="1">
    <citation type="submission" date="2019-05" db="EMBL/GenBank/DDBJ databases">
        <title>Another draft genome of Portunus trituberculatus and its Hox gene families provides insights of decapod evolution.</title>
        <authorList>
            <person name="Jeong J.-H."/>
            <person name="Song I."/>
            <person name="Kim S."/>
            <person name="Choi T."/>
            <person name="Kim D."/>
            <person name="Ryu S."/>
            <person name="Kim W."/>
        </authorList>
    </citation>
    <scope>NUCLEOTIDE SEQUENCE [LARGE SCALE GENOMIC DNA]</scope>
    <source>
        <tissue evidence="2">Muscle</tissue>
    </source>
</reference>
<comment type="caution">
    <text evidence="2">The sequence shown here is derived from an EMBL/GenBank/DDBJ whole genome shotgun (WGS) entry which is preliminary data.</text>
</comment>
<protein>
    <submittedName>
        <fullName evidence="2">Uncharacterized protein</fullName>
    </submittedName>
</protein>
<evidence type="ECO:0000256" key="1">
    <source>
        <dbReference type="SAM" id="MobiDB-lite"/>
    </source>
</evidence>
<keyword evidence="3" id="KW-1185">Reference proteome</keyword>
<feature type="region of interest" description="Disordered" evidence="1">
    <location>
        <begin position="1"/>
        <end position="34"/>
    </location>
</feature>
<proteinExistence type="predicted"/>
<sequence length="105" mass="11417">MGPRNAASEESGEAAEFRKRRDSSTHDARLHPAHLPRLSLTPTALTLMATLWRMVVTVHSAITTTGDDTGMTVTPSPTRGITNMKRRTPTAATITNLPSDESFRS</sequence>
<gene>
    <name evidence="2" type="ORF">E2C01_041992</name>
</gene>
<accession>A0A5B7FV84</accession>
<feature type="region of interest" description="Disordered" evidence="1">
    <location>
        <begin position="65"/>
        <end position="105"/>
    </location>
</feature>
<feature type="compositionally biased region" description="Polar residues" evidence="1">
    <location>
        <begin position="90"/>
        <end position="105"/>
    </location>
</feature>
<evidence type="ECO:0000313" key="2">
    <source>
        <dbReference type="EMBL" id="MPC48224.1"/>
    </source>
</evidence>
<evidence type="ECO:0000313" key="3">
    <source>
        <dbReference type="Proteomes" id="UP000324222"/>
    </source>
</evidence>
<name>A0A5B7FV84_PORTR</name>
<dbReference type="AlphaFoldDB" id="A0A5B7FV84"/>
<organism evidence="2 3">
    <name type="scientific">Portunus trituberculatus</name>
    <name type="common">Swimming crab</name>
    <name type="synonym">Neptunus trituberculatus</name>
    <dbReference type="NCBI Taxonomy" id="210409"/>
    <lineage>
        <taxon>Eukaryota</taxon>
        <taxon>Metazoa</taxon>
        <taxon>Ecdysozoa</taxon>
        <taxon>Arthropoda</taxon>
        <taxon>Crustacea</taxon>
        <taxon>Multicrustacea</taxon>
        <taxon>Malacostraca</taxon>
        <taxon>Eumalacostraca</taxon>
        <taxon>Eucarida</taxon>
        <taxon>Decapoda</taxon>
        <taxon>Pleocyemata</taxon>
        <taxon>Brachyura</taxon>
        <taxon>Eubrachyura</taxon>
        <taxon>Portunoidea</taxon>
        <taxon>Portunidae</taxon>
        <taxon>Portuninae</taxon>
        <taxon>Portunus</taxon>
    </lineage>
</organism>